<evidence type="ECO:0000259" key="17">
    <source>
        <dbReference type="PROSITE" id="PS50893"/>
    </source>
</evidence>
<comment type="similarity">
    <text evidence="14">Belongs to the ABC transporter superfamily. UvrA family.</text>
</comment>
<keyword evidence="9" id="KW-0862">Zinc</keyword>
<evidence type="ECO:0000256" key="15">
    <source>
        <dbReference type="ARBA" id="ARBA00039316"/>
    </source>
</evidence>
<protein>
    <recommendedName>
        <fullName evidence="15">UvrABC system protein A</fullName>
    </recommendedName>
    <alternativeName>
        <fullName evidence="16">Excinuclease ABC subunit A</fullName>
    </alternativeName>
</protein>
<accession>A0ABX7PTI3</accession>
<comment type="subcellular location">
    <subcellularLocation>
        <location evidence="1">Cytoplasm</location>
    </subcellularLocation>
</comment>
<dbReference type="Gene3D" id="1.10.8.280">
    <property type="entry name" value="ABC transporter ATPase domain-like"/>
    <property type="match status" value="1"/>
</dbReference>
<dbReference type="EMBL" id="CP065956">
    <property type="protein sequence ID" value="QSR86237.1"/>
    <property type="molecule type" value="Genomic_DNA"/>
</dbReference>
<keyword evidence="10" id="KW-0067">ATP-binding</keyword>
<reference evidence="18 19" key="1">
    <citation type="submission" date="2020-12" db="EMBL/GenBank/DDBJ databases">
        <authorList>
            <person name="Awala S.I."/>
            <person name="Gwak J.-H."/>
            <person name="Kim S.-J."/>
            <person name="Rhee S.-K."/>
        </authorList>
    </citation>
    <scope>NUCLEOTIDE SEQUENCE [LARGE SCALE GENOMIC DNA]</scope>
    <source>
        <strain evidence="18 19">IT5</strain>
    </source>
</reference>
<dbReference type="PANTHER" id="PTHR43152">
    <property type="entry name" value="UVRABC SYSTEM PROTEIN A"/>
    <property type="match status" value="1"/>
</dbReference>
<keyword evidence="5" id="KW-0547">Nucleotide-binding</keyword>
<dbReference type="Pfam" id="PF17755">
    <property type="entry name" value="UvrA_DNA-bind"/>
    <property type="match status" value="1"/>
</dbReference>
<dbReference type="RefSeq" id="WP_206844962.1">
    <property type="nucleotide sequence ID" value="NZ_CP065956.1"/>
</dbReference>
<dbReference type="InterPro" id="IPR003439">
    <property type="entry name" value="ABC_transporter-like_ATP-bd"/>
</dbReference>
<evidence type="ECO:0000256" key="11">
    <source>
        <dbReference type="ARBA" id="ARBA00022881"/>
    </source>
</evidence>
<evidence type="ECO:0000313" key="19">
    <source>
        <dbReference type="Proteomes" id="UP000663088"/>
    </source>
</evidence>
<evidence type="ECO:0000256" key="14">
    <source>
        <dbReference type="ARBA" id="ARBA00038000"/>
    </source>
</evidence>
<evidence type="ECO:0000256" key="3">
    <source>
        <dbReference type="ARBA" id="ARBA00022723"/>
    </source>
</evidence>
<evidence type="ECO:0000256" key="7">
    <source>
        <dbReference type="ARBA" id="ARBA00022769"/>
    </source>
</evidence>
<keyword evidence="7" id="KW-0228">DNA excision</keyword>
<organism evidence="18 19">
    <name type="scientific">Candidatus Methylacidiphilum infernorum</name>
    <dbReference type="NCBI Taxonomy" id="511746"/>
    <lineage>
        <taxon>Bacteria</taxon>
        <taxon>Pseudomonadati</taxon>
        <taxon>Verrucomicrobiota</taxon>
        <taxon>Methylacidiphilae</taxon>
        <taxon>Methylacidiphilales</taxon>
        <taxon>Methylacidiphilaceae</taxon>
        <taxon>Methylacidiphilum (ex Ratnadevi et al. 2023)</taxon>
    </lineage>
</organism>
<keyword evidence="2" id="KW-0963">Cytoplasm</keyword>
<proteinExistence type="inferred from homology"/>
<evidence type="ECO:0000256" key="6">
    <source>
        <dbReference type="ARBA" id="ARBA00022763"/>
    </source>
</evidence>
<gene>
    <name evidence="18" type="primary">uvrA</name>
    <name evidence="18" type="ORF">EM20IM_06950</name>
</gene>
<dbReference type="InterPro" id="IPR041552">
    <property type="entry name" value="UvrA_DNA-bd"/>
</dbReference>
<dbReference type="PANTHER" id="PTHR43152:SF1">
    <property type="entry name" value="UVRA PROTEIN"/>
    <property type="match status" value="1"/>
</dbReference>
<dbReference type="Gene3D" id="1.20.1580.10">
    <property type="entry name" value="ABC transporter ATPase like domain"/>
    <property type="match status" value="2"/>
</dbReference>
<dbReference type="Gene3D" id="3.30.1490.20">
    <property type="entry name" value="ATP-grasp fold, A domain"/>
    <property type="match status" value="1"/>
</dbReference>
<evidence type="ECO:0000256" key="5">
    <source>
        <dbReference type="ARBA" id="ARBA00022741"/>
    </source>
</evidence>
<sequence length="947" mass="104726">MENGFISIKGAKEHNLKNISLRIPKNSFTVITGVSGSGKSSLAFDTLHAEAQRRYMESLSVYSRQFLEQFEKPQLDALEGIIPSIAIEQKTSKGSPRSTVATLTNIYEYLKLLFAHLGEPHHPITGKKLKRYTVEEMATELLSLAPQSSVMLLAPLVKNEKQKLNHLLEQVQKEGFLRVRIAGKVMEIEQALELPLEEPPSVEIVIDRIRIEPDVKSRLYDSLELALRVGKGVVRAVVQEKDSGKEVELVMSNLHYDPETGYLFEDLSPKHFSYNSPWGACPHCHGLGTELDFDPALIVPDPSVPLAENPFAPWEKMGRGLKELLVEELLEQASFYGESFEKSWEDCSEEFKKLILYGSSASNIKKKKGSLPKPYEGVIPSLRRMFKESSSALIRSRLKEFLFAVPCEVCQGQRLNPDALAVTIEVEGWPPMNIAQVMNLTVTEALSWTLSLLSRYKENKGATEILSGLVSRLENLVELGLGYLELNRQASTLSGGESQRVRLASQLSGELTGLLYVLDEPSIGLHPRDTAKLVKLIKKLKQLGNTVIVVEHDEYTIREADTIVELGPGAGPKGGNVVAWGSIEEVLKTKESLTGAYLRGERSIPVPSRRRKPGKKFIRLYGVREHNLKNIDVAFPVGLLSCVTGVSGSGKSTLVNDVLAKIFLNRLQDPRVEPGAFDKIEGLSWIKRVVIVDQSPIGRSMRSNPASFIGALAHIRELFAKLPKSKVLGFSASRFSFNVPGGRCERCKGEGVIELEMAFLPPVYETCEACQGKRFNRETLEVTYRGKNIADILDMTIEEGSVFFKNIPPLFEKLQIMEEVGLGYLKLGQPASTLSGGEAQRIKLAAELLKGSEGNTLYILDEPTTGLHFADIELLLNLLHRLVDKGNTVIVIEHNLEVVKSADYVIDLGPEGGTGGGKIIAAGTPEEVAKTKASWTGQYLRVLLDRK</sequence>
<dbReference type="NCBIfam" id="TIGR00630">
    <property type="entry name" value="uvra"/>
    <property type="match status" value="1"/>
</dbReference>
<evidence type="ECO:0000313" key="18">
    <source>
        <dbReference type="EMBL" id="QSR86237.1"/>
    </source>
</evidence>
<evidence type="ECO:0000256" key="8">
    <source>
        <dbReference type="ARBA" id="ARBA00022771"/>
    </source>
</evidence>
<keyword evidence="4" id="KW-0677">Repeat</keyword>
<dbReference type="Gene3D" id="3.40.50.300">
    <property type="entry name" value="P-loop containing nucleotide triphosphate hydrolases"/>
    <property type="match status" value="2"/>
</dbReference>
<keyword evidence="11" id="KW-0267">Excision nuclease</keyword>
<keyword evidence="13" id="KW-0234">DNA repair</keyword>
<dbReference type="InterPro" id="IPR013815">
    <property type="entry name" value="ATP_grasp_subdomain_1"/>
</dbReference>
<evidence type="ECO:0000256" key="4">
    <source>
        <dbReference type="ARBA" id="ARBA00022737"/>
    </source>
</evidence>
<feature type="domain" description="ABC transporter" evidence="17">
    <location>
        <begin position="204"/>
        <end position="593"/>
    </location>
</feature>
<dbReference type="InterPro" id="IPR041102">
    <property type="entry name" value="UvrA_inter"/>
</dbReference>
<evidence type="ECO:0000256" key="16">
    <source>
        <dbReference type="ARBA" id="ARBA00042156"/>
    </source>
</evidence>
<evidence type="ECO:0000256" key="2">
    <source>
        <dbReference type="ARBA" id="ARBA00022490"/>
    </source>
</evidence>
<evidence type="ECO:0000256" key="1">
    <source>
        <dbReference type="ARBA" id="ARBA00004496"/>
    </source>
</evidence>
<keyword evidence="12" id="KW-0238">DNA-binding</keyword>
<keyword evidence="3" id="KW-0479">Metal-binding</keyword>
<dbReference type="InterPro" id="IPR017871">
    <property type="entry name" value="ABC_transporter-like_CS"/>
</dbReference>
<feature type="domain" description="ABC transporter" evidence="17">
    <location>
        <begin position="604"/>
        <end position="941"/>
    </location>
</feature>
<dbReference type="GO" id="GO:0016787">
    <property type="term" value="F:hydrolase activity"/>
    <property type="evidence" value="ECO:0007669"/>
    <property type="project" value="UniProtKB-KW"/>
</dbReference>
<dbReference type="InterPro" id="IPR004602">
    <property type="entry name" value="UvrA"/>
</dbReference>
<keyword evidence="18" id="KW-0378">Hydrolase</keyword>
<name>A0ABX7PTI3_9BACT</name>
<evidence type="ECO:0000256" key="13">
    <source>
        <dbReference type="ARBA" id="ARBA00023204"/>
    </source>
</evidence>
<dbReference type="PROSITE" id="PS00211">
    <property type="entry name" value="ABC_TRANSPORTER_1"/>
    <property type="match status" value="2"/>
</dbReference>
<dbReference type="SUPFAM" id="SSF52540">
    <property type="entry name" value="P-loop containing nucleoside triphosphate hydrolases"/>
    <property type="match status" value="2"/>
</dbReference>
<dbReference type="PROSITE" id="PS50893">
    <property type="entry name" value="ABC_TRANSPORTER_2"/>
    <property type="match status" value="2"/>
</dbReference>
<evidence type="ECO:0000256" key="9">
    <source>
        <dbReference type="ARBA" id="ARBA00022833"/>
    </source>
</evidence>
<dbReference type="Proteomes" id="UP000663088">
    <property type="component" value="Chromosome"/>
</dbReference>
<evidence type="ECO:0000256" key="10">
    <source>
        <dbReference type="ARBA" id="ARBA00022840"/>
    </source>
</evidence>
<dbReference type="NCBIfam" id="NF001503">
    <property type="entry name" value="PRK00349.1"/>
    <property type="match status" value="1"/>
</dbReference>
<keyword evidence="6" id="KW-0227">DNA damage</keyword>
<dbReference type="InterPro" id="IPR027417">
    <property type="entry name" value="P-loop_NTPase"/>
</dbReference>
<keyword evidence="19" id="KW-1185">Reference proteome</keyword>
<evidence type="ECO:0000256" key="12">
    <source>
        <dbReference type="ARBA" id="ARBA00023125"/>
    </source>
</evidence>
<keyword evidence="8" id="KW-0863">Zinc-finger</keyword>
<dbReference type="Pfam" id="PF17760">
    <property type="entry name" value="UvrA_inter"/>
    <property type="match status" value="1"/>
</dbReference>